<keyword evidence="3" id="KW-0158">Chromosome</keyword>
<dbReference type="Proteomes" id="UP000593567">
    <property type="component" value="Unassembled WGS sequence"/>
</dbReference>
<proteinExistence type="predicted"/>
<protein>
    <submittedName>
        <fullName evidence="10">SMC1B</fullName>
    </submittedName>
</protein>
<evidence type="ECO:0000256" key="3">
    <source>
        <dbReference type="ARBA" id="ARBA00022454"/>
    </source>
</evidence>
<evidence type="ECO:0000256" key="6">
    <source>
        <dbReference type="ARBA" id="ARBA00023242"/>
    </source>
</evidence>
<keyword evidence="5" id="KW-0498">Mitosis</keyword>
<dbReference type="PANTHER" id="PTHR18937:SF12">
    <property type="entry name" value="STRUCTURAL MAINTENANCE OF CHROMOSOMES PROTEIN"/>
    <property type="match status" value="1"/>
</dbReference>
<comment type="caution">
    <text evidence="10">The sequence shown here is derived from an EMBL/GenBank/DDBJ whole genome shotgun (WGS) entry which is preliminary data.</text>
</comment>
<keyword evidence="11" id="KW-1185">Reference proteome</keyword>
<reference evidence="10" key="1">
    <citation type="submission" date="2020-06" db="EMBL/GenBank/DDBJ databases">
        <title>Draft genome of Bugula neritina, a colonial animal packing powerful symbionts and potential medicines.</title>
        <authorList>
            <person name="Rayko M."/>
        </authorList>
    </citation>
    <scope>NUCLEOTIDE SEQUENCE [LARGE SCALE GENOMIC DNA]</scope>
    <source>
        <strain evidence="10">Kwan_BN1</strain>
    </source>
</reference>
<evidence type="ECO:0000256" key="1">
    <source>
        <dbReference type="ARBA" id="ARBA00004123"/>
    </source>
</evidence>
<keyword evidence="6" id="KW-0539">Nucleus</keyword>
<evidence type="ECO:0000259" key="9">
    <source>
        <dbReference type="Pfam" id="PF02463"/>
    </source>
</evidence>
<dbReference type="AlphaFoldDB" id="A0A7J7K4R6"/>
<dbReference type="GO" id="GO:0005524">
    <property type="term" value="F:ATP binding"/>
    <property type="evidence" value="ECO:0007669"/>
    <property type="project" value="InterPro"/>
</dbReference>
<accession>A0A7J7K4R6</accession>
<comment type="subcellular location">
    <subcellularLocation>
        <location evidence="2">Chromosome</location>
    </subcellularLocation>
    <subcellularLocation>
        <location evidence="1">Nucleus</location>
    </subcellularLocation>
</comment>
<feature type="region of interest" description="Disordered" evidence="8">
    <location>
        <begin position="223"/>
        <end position="242"/>
    </location>
</feature>
<dbReference type="GO" id="GO:0051301">
    <property type="term" value="P:cell division"/>
    <property type="evidence" value="ECO:0007669"/>
    <property type="project" value="UniProtKB-KW"/>
</dbReference>
<organism evidence="10 11">
    <name type="scientific">Bugula neritina</name>
    <name type="common">Brown bryozoan</name>
    <name type="synonym">Sertularia neritina</name>
    <dbReference type="NCBI Taxonomy" id="10212"/>
    <lineage>
        <taxon>Eukaryota</taxon>
        <taxon>Metazoa</taxon>
        <taxon>Spiralia</taxon>
        <taxon>Lophotrochozoa</taxon>
        <taxon>Bryozoa</taxon>
        <taxon>Gymnolaemata</taxon>
        <taxon>Cheilostomatida</taxon>
        <taxon>Flustrina</taxon>
        <taxon>Buguloidea</taxon>
        <taxon>Bugulidae</taxon>
        <taxon>Bugula</taxon>
    </lineage>
</organism>
<dbReference type="GO" id="GO:0005634">
    <property type="term" value="C:nucleus"/>
    <property type="evidence" value="ECO:0007669"/>
    <property type="project" value="UniProtKB-SubCell"/>
</dbReference>
<evidence type="ECO:0000256" key="5">
    <source>
        <dbReference type="ARBA" id="ARBA00022776"/>
    </source>
</evidence>
<dbReference type="GO" id="GO:0003677">
    <property type="term" value="F:DNA binding"/>
    <property type="evidence" value="ECO:0007669"/>
    <property type="project" value="TreeGrafter"/>
</dbReference>
<gene>
    <name evidence="10" type="ORF">EB796_008057</name>
</gene>
<dbReference type="OrthoDB" id="413649at2759"/>
<dbReference type="EMBL" id="VXIV02001275">
    <property type="protein sequence ID" value="KAF6033630.1"/>
    <property type="molecule type" value="Genomic_DNA"/>
</dbReference>
<evidence type="ECO:0000256" key="2">
    <source>
        <dbReference type="ARBA" id="ARBA00004286"/>
    </source>
</evidence>
<dbReference type="InterPro" id="IPR028468">
    <property type="entry name" value="Smc1_ABC"/>
</dbReference>
<dbReference type="Pfam" id="PF02463">
    <property type="entry name" value="SMC_N"/>
    <property type="match status" value="1"/>
</dbReference>
<dbReference type="GO" id="GO:0007062">
    <property type="term" value="P:sister chromatid cohesion"/>
    <property type="evidence" value="ECO:0007669"/>
    <property type="project" value="InterPro"/>
</dbReference>
<dbReference type="CDD" id="cd03275">
    <property type="entry name" value="ABC_SMC1_euk"/>
    <property type="match status" value="1"/>
</dbReference>
<dbReference type="PANTHER" id="PTHR18937">
    <property type="entry name" value="STRUCTURAL MAINTENANCE OF CHROMOSOMES SMC FAMILY MEMBER"/>
    <property type="match status" value="1"/>
</dbReference>
<evidence type="ECO:0000256" key="4">
    <source>
        <dbReference type="ARBA" id="ARBA00022618"/>
    </source>
</evidence>
<dbReference type="SUPFAM" id="SSF52540">
    <property type="entry name" value="P-loop containing nucleoside triphosphate hydrolases"/>
    <property type="match status" value="1"/>
</dbReference>
<feature type="domain" description="RecF/RecN/SMC N-terminal" evidence="9">
    <location>
        <begin position="69"/>
        <end position="208"/>
    </location>
</feature>
<evidence type="ECO:0000256" key="7">
    <source>
        <dbReference type="ARBA" id="ARBA00023306"/>
    </source>
</evidence>
<dbReference type="InterPro" id="IPR027417">
    <property type="entry name" value="P-loop_NTPase"/>
</dbReference>
<evidence type="ECO:0000313" key="11">
    <source>
        <dbReference type="Proteomes" id="UP000593567"/>
    </source>
</evidence>
<dbReference type="GO" id="GO:0016887">
    <property type="term" value="F:ATP hydrolysis activity"/>
    <property type="evidence" value="ECO:0007669"/>
    <property type="project" value="InterPro"/>
</dbReference>
<dbReference type="Gene3D" id="3.40.50.300">
    <property type="entry name" value="P-loop containing nucleotide triphosphate hydrolases"/>
    <property type="match status" value="1"/>
</dbReference>
<keyword evidence="4" id="KW-0132">Cell division</keyword>
<keyword evidence="7" id="KW-0131">Cell cycle</keyword>
<name>A0A7J7K4R6_BUGNE</name>
<evidence type="ECO:0000256" key="8">
    <source>
        <dbReference type="SAM" id="MobiDB-lite"/>
    </source>
</evidence>
<sequence>MEEQLIRAISELESTIQRIAAPNLRALEKLETVQEKFVETADEFERAKRSARKTKQIFEKIRRERFDKFNKCFEKVADRIDDIYKSLTRNNSAQAFLGPENVEEPYLEGINYNCVAPGKRFRPMDNLSGGEKTVAALALLFAMHSFQPAPFFVLDEVDAALDNTNIGKVAAFMKEEAENNFQLIVISLKEEFYSHVDALIGVYPREGDCVESRVVTLDLTPYPDNTLENNRKSPVKTPTRHR</sequence>
<evidence type="ECO:0000313" key="10">
    <source>
        <dbReference type="EMBL" id="KAF6033630.1"/>
    </source>
</evidence>
<dbReference type="InterPro" id="IPR003395">
    <property type="entry name" value="RecF/RecN/SMC_N"/>
</dbReference>
<dbReference type="GO" id="GO:0008278">
    <property type="term" value="C:cohesin complex"/>
    <property type="evidence" value="ECO:0007669"/>
    <property type="project" value="InterPro"/>
</dbReference>